<gene>
    <name evidence="7" type="ORF">IFO67_09570</name>
</gene>
<name>A0ABR9B9W2_9RHOO</name>
<protein>
    <recommendedName>
        <fullName evidence="9">Cobalt transport family protein</fullName>
    </recommendedName>
</protein>
<feature type="transmembrane region" description="Helical" evidence="6">
    <location>
        <begin position="176"/>
        <end position="195"/>
    </location>
</feature>
<evidence type="ECO:0000313" key="7">
    <source>
        <dbReference type="EMBL" id="MBD8503131.1"/>
    </source>
</evidence>
<dbReference type="InterPro" id="IPR003339">
    <property type="entry name" value="ABC/ECF_trnsptr_transmembrane"/>
</dbReference>
<feature type="transmembrane region" description="Helical" evidence="6">
    <location>
        <begin position="54"/>
        <end position="73"/>
    </location>
</feature>
<evidence type="ECO:0000256" key="3">
    <source>
        <dbReference type="ARBA" id="ARBA00022692"/>
    </source>
</evidence>
<proteinExistence type="inferred from homology"/>
<evidence type="ECO:0000256" key="1">
    <source>
        <dbReference type="ARBA" id="ARBA00004141"/>
    </source>
</evidence>
<dbReference type="EMBL" id="JACYTO010000001">
    <property type="protein sequence ID" value="MBD8503131.1"/>
    <property type="molecule type" value="Genomic_DNA"/>
</dbReference>
<keyword evidence="4 6" id="KW-1133">Transmembrane helix</keyword>
<evidence type="ECO:0000313" key="8">
    <source>
        <dbReference type="Proteomes" id="UP000603602"/>
    </source>
</evidence>
<evidence type="ECO:0000256" key="2">
    <source>
        <dbReference type="ARBA" id="ARBA00008564"/>
    </source>
</evidence>
<feature type="transmembrane region" description="Helical" evidence="6">
    <location>
        <begin position="85"/>
        <end position="106"/>
    </location>
</feature>
<keyword evidence="8" id="KW-1185">Reference proteome</keyword>
<comment type="subcellular location">
    <subcellularLocation>
        <location evidence="1">Membrane</location>
        <topology evidence="1">Multi-pass membrane protein</topology>
    </subcellularLocation>
</comment>
<evidence type="ECO:0000256" key="4">
    <source>
        <dbReference type="ARBA" id="ARBA00022989"/>
    </source>
</evidence>
<keyword evidence="3 6" id="KW-0812">Transmembrane</keyword>
<comment type="similarity">
    <text evidence="2">Belongs to the CbiQ family.</text>
</comment>
<sequence length="196" mass="21548">MHAGFLILCWMLGVGALQFLQPGALALVVCGLAVVALFGARLRTLRLLRRVRILLIAIIVLFAGFTPGEAVLADWPALSPSREGLLQALAHAGRLVAVVCCVAILLERLSTERLIGGLYALSRPLAVFGLPAERVAVRMLLVLRYVDSPRAHVWRELLHEPGEVENERLQLQRERLGVLEWGVLGIGFAYLLWAYA</sequence>
<keyword evidence="5 6" id="KW-0472">Membrane</keyword>
<reference evidence="8" key="1">
    <citation type="submission" date="2023-07" db="EMBL/GenBank/DDBJ databases">
        <title>Thauera sp. CAU 1555 isolated from sand of Yaerae Beach.</title>
        <authorList>
            <person name="Kim W."/>
        </authorList>
    </citation>
    <scope>NUCLEOTIDE SEQUENCE [LARGE SCALE GENOMIC DNA]</scope>
    <source>
        <strain evidence="8">CAU 1555</strain>
    </source>
</reference>
<accession>A0ABR9B9W2</accession>
<comment type="caution">
    <text evidence="7">The sequence shown here is derived from an EMBL/GenBank/DDBJ whole genome shotgun (WGS) entry which is preliminary data.</text>
</comment>
<dbReference type="Pfam" id="PF02361">
    <property type="entry name" value="CbiQ"/>
    <property type="match status" value="1"/>
</dbReference>
<dbReference type="Proteomes" id="UP000603602">
    <property type="component" value="Unassembled WGS sequence"/>
</dbReference>
<evidence type="ECO:0000256" key="6">
    <source>
        <dbReference type="SAM" id="Phobius"/>
    </source>
</evidence>
<feature type="transmembrane region" description="Helical" evidence="6">
    <location>
        <begin position="26"/>
        <end position="42"/>
    </location>
</feature>
<evidence type="ECO:0008006" key="9">
    <source>
        <dbReference type="Google" id="ProtNLM"/>
    </source>
</evidence>
<organism evidence="7 8">
    <name type="scientific">Thauera sedimentorum</name>
    <dbReference type="NCBI Taxonomy" id="2767595"/>
    <lineage>
        <taxon>Bacteria</taxon>
        <taxon>Pseudomonadati</taxon>
        <taxon>Pseudomonadota</taxon>
        <taxon>Betaproteobacteria</taxon>
        <taxon>Rhodocyclales</taxon>
        <taxon>Zoogloeaceae</taxon>
        <taxon>Thauera</taxon>
    </lineage>
</organism>
<evidence type="ECO:0000256" key="5">
    <source>
        <dbReference type="ARBA" id="ARBA00023136"/>
    </source>
</evidence>